<keyword evidence="3 8" id="KW-0819">tRNA processing</keyword>
<evidence type="ECO:0000313" key="10">
    <source>
        <dbReference type="EMBL" id="PMP71768.1"/>
    </source>
</evidence>
<dbReference type="PANTHER" id="PTHR11079">
    <property type="entry name" value="CYTOSINE DEAMINASE FAMILY MEMBER"/>
    <property type="match status" value="1"/>
</dbReference>
<dbReference type="CDD" id="cd01285">
    <property type="entry name" value="nucleoside_deaminase"/>
    <property type="match status" value="1"/>
</dbReference>
<feature type="binding site" evidence="8">
    <location>
        <position position="54"/>
    </location>
    <ligand>
        <name>Zn(2+)</name>
        <dbReference type="ChEBI" id="CHEBI:29105"/>
        <note>catalytic</note>
    </ligand>
</feature>
<dbReference type="GO" id="GO:0008270">
    <property type="term" value="F:zinc ion binding"/>
    <property type="evidence" value="ECO:0007669"/>
    <property type="project" value="UniProtKB-UniRule"/>
</dbReference>
<evidence type="ECO:0000256" key="8">
    <source>
        <dbReference type="HAMAP-Rule" id="MF_00972"/>
    </source>
</evidence>
<keyword evidence="5 8" id="KW-0378">Hydrolase</keyword>
<dbReference type="PROSITE" id="PS00903">
    <property type="entry name" value="CYT_DCMP_DEAMINASES_1"/>
    <property type="match status" value="1"/>
</dbReference>
<dbReference type="EC" id="3.5.4.33" evidence="8"/>
<feature type="domain" description="CMP/dCMP-type deaminase" evidence="9">
    <location>
        <begin position="3"/>
        <end position="112"/>
    </location>
</feature>
<evidence type="ECO:0000256" key="1">
    <source>
        <dbReference type="ARBA" id="ARBA00010669"/>
    </source>
</evidence>
<feature type="binding site" evidence="8">
    <location>
        <position position="84"/>
    </location>
    <ligand>
        <name>Zn(2+)</name>
        <dbReference type="ChEBI" id="CHEBI:29105"/>
        <note>catalytic</note>
    </ligand>
</feature>
<comment type="catalytic activity">
    <reaction evidence="7 8">
        <text>adenosine(34) in tRNA + H2O + H(+) = inosine(34) in tRNA + NH4(+)</text>
        <dbReference type="Rhea" id="RHEA:43168"/>
        <dbReference type="Rhea" id="RHEA-COMP:10373"/>
        <dbReference type="Rhea" id="RHEA-COMP:10374"/>
        <dbReference type="ChEBI" id="CHEBI:15377"/>
        <dbReference type="ChEBI" id="CHEBI:15378"/>
        <dbReference type="ChEBI" id="CHEBI:28938"/>
        <dbReference type="ChEBI" id="CHEBI:74411"/>
        <dbReference type="ChEBI" id="CHEBI:82852"/>
        <dbReference type="EC" id="3.5.4.33"/>
    </reaction>
</comment>
<keyword evidence="6 8" id="KW-0862">Zinc</keyword>
<gene>
    <name evidence="8" type="primary">tadA</name>
    <name evidence="10" type="ORF">C0187_03280</name>
</gene>
<dbReference type="InterPro" id="IPR058535">
    <property type="entry name" value="MafB19-deam"/>
</dbReference>
<comment type="caution">
    <text evidence="10">The sequence shown here is derived from an EMBL/GenBank/DDBJ whole genome shotgun (WGS) entry which is preliminary data.</text>
</comment>
<name>A0A2J6WN35_9BACT</name>
<dbReference type="GO" id="GO:0002100">
    <property type="term" value="P:tRNA wobble adenosine to inosine editing"/>
    <property type="evidence" value="ECO:0007669"/>
    <property type="project" value="UniProtKB-UniRule"/>
</dbReference>
<dbReference type="HAMAP" id="MF_00972">
    <property type="entry name" value="tRNA_aden_deaminase"/>
    <property type="match status" value="1"/>
</dbReference>
<keyword evidence="4 8" id="KW-0479">Metal-binding</keyword>
<evidence type="ECO:0000313" key="11">
    <source>
        <dbReference type="Proteomes" id="UP000242881"/>
    </source>
</evidence>
<dbReference type="InterPro" id="IPR028883">
    <property type="entry name" value="tRNA_aden_deaminase"/>
</dbReference>
<dbReference type="Proteomes" id="UP000242881">
    <property type="component" value="Unassembled WGS sequence"/>
</dbReference>
<feature type="binding site" evidence="8">
    <location>
        <position position="87"/>
    </location>
    <ligand>
        <name>Zn(2+)</name>
        <dbReference type="ChEBI" id="CHEBI:29105"/>
        <note>catalytic</note>
    </ligand>
</feature>
<evidence type="ECO:0000256" key="2">
    <source>
        <dbReference type="ARBA" id="ARBA00011738"/>
    </source>
</evidence>
<dbReference type="InterPro" id="IPR016192">
    <property type="entry name" value="APOBEC/CMP_deaminase_Zn-bd"/>
</dbReference>
<reference evidence="10 11" key="1">
    <citation type="submission" date="2018-01" db="EMBL/GenBank/DDBJ databases">
        <title>Metagenomic assembled genomes from two thermal pools in the Uzon Caldera, Kamchatka, Russia.</title>
        <authorList>
            <person name="Wilkins L."/>
            <person name="Ettinger C."/>
        </authorList>
    </citation>
    <scope>NUCLEOTIDE SEQUENCE [LARGE SCALE GENOMIC DNA]</scope>
    <source>
        <strain evidence="10">ZAV-05</strain>
    </source>
</reference>
<dbReference type="Pfam" id="PF14437">
    <property type="entry name" value="MafB19-deam"/>
    <property type="match status" value="1"/>
</dbReference>
<evidence type="ECO:0000259" key="9">
    <source>
        <dbReference type="PROSITE" id="PS51747"/>
    </source>
</evidence>
<protein>
    <recommendedName>
        <fullName evidence="8">tRNA-specific adenosine deaminase</fullName>
        <ecNumber evidence="8">3.5.4.33</ecNumber>
    </recommendedName>
</protein>
<evidence type="ECO:0000256" key="3">
    <source>
        <dbReference type="ARBA" id="ARBA00022694"/>
    </source>
</evidence>
<comment type="subunit">
    <text evidence="2 8">Homodimer.</text>
</comment>
<comment type="cofactor">
    <cofactor evidence="8">
        <name>Zn(2+)</name>
        <dbReference type="ChEBI" id="CHEBI:29105"/>
    </cofactor>
    <text evidence="8">Binds 1 zinc ion per subunit.</text>
</comment>
<feature type="active site" description="Proton donor" evidence="8">
    <location>
        <position position="56"/>
    </location>
</feature>
<dbReference type="InterPro" id="IPR016193">
    <property type="entry name" value="Cytidine_deaminase-like"/>
</dbReference>
<evidence type="ECO:0000256" key="4">
    <source>
        <dbReference type="ARBA" id="ARBA00022723"/>
    </source>
</evidence>
<dbReference type="Gene3D" id="3.40.140.10">
    <property type="entry name" value="Cytidine Deaminase, domain 2"/>
    <property type="match status" value="1"/>
</dbReference>
<accession>A0A2J6WN35</accession>
<organism evidence="10 11">
    <name type="scientific">Calditerrivibrio nitroreducens</name>
    <dbReference type="NCBI Taxonomy" id="477976"/>
    <lineage>
        <taxon>Bacteria</taxon>
        <taxon>Pseudomonadati</taxon>
        <taxon>Deferribacterota</taxon>
        <taxon>Deferribacteres</taxon>
        <taxon>Deferribacterales</taxon>
        <taxon>Calditerrivibrionaceae</taxon>
    </lineage>
</organism>
<sequence length="154" mass="17630">MDDLDLHFMKKTIQVAKRALKYDDVPIGAIVVMDGKIIASGYNRKKVTKNPMDHAEIIALKRAARKIGDWRLNNCVLYSTLEPCIMCAGAILHYRIKRVVFGTVEPKFGGVVSNDRIFDIKTLNHSVDYEFGVFEEEIKGMMRDFFKKVRGKVF</sequence>
<dbReference type="PANTHER" id="PTHR11079:SF202">
    <property type="entry name" value="TRNA-SPECIFIC ADENOSINE DEAMINASE"/>
    <property type="match status" value="1"/>
</dbReference>
<comment type="function">
    <text evidence="8">Catalyzes the deamination of adenosine to inosine at the wobble position 34 of tRNA(Arg2).</text>
</comment>
<dbReference type="AlphaFoldDB" id="A0A2J6WN35"/>
<dbReference type="SUPFAM" id="SSF53927">
    <property type="entry name" value="Cytidine deaminase-like"/>
    <property type="match status" value="1"/>
</dbReference>
<comment type="similarity">
    <text evidence="1">Belongs to the cytidine and deoxycytidylate deaminase family. ADAT2 subfamily.</text>
</comment>
<dbReference type="InterPro" id="IPR002125">
    <property type="entry name" value="CMP_dCMP_dom"/>
</dbReference>
<dbReference type="GO" id="GO:0052717">
    <property type="term" value="F:tRNA-specific adenosine-34 deaminase activity"/>
    <property type="evidence" value="ECO:0007669"/>
    <property type="project" value="UniProtKB-UniRule"/>
</dbReference>
<evidence type="ECO:0000256" key="7">
    <source>
        <dbReference type="ARBA" id="ARBA00048045"/>
    </source>
</evidence>
<dbReference type="PROSITE" id="PS51747">
    <property type="entry name" value="CYT_DCMP_DEAMINASES_2"/>
    <property type="match status" value="1"/>
</dbReference>
<dbReference type="EMBL" id="PNIN01000035">
    <property type="protein sequence ID" value="PMP71768.1"/>
    <property type="molecule type" value="Genomic_DNA"/>
</dbReference>
<proteinExistence type="inferred from homology"/>
<evidence type="ECO:0000256" key="6">
    <source>
        <dbReference type="ARBA" id="ARBA00022833"/>
    </source>
</evidence>
<evidence type="ECO:0000256" key="5">
    <source>
        <dbReference type="ARBA" id="ARBA00022801"/>
    </source>
</evidence>